<organism evidence="7 8">
    <name type="scientific">Mesorhabditis belari</name>
    <dbReference type="NCBI Taxonomy" id="2138241"/>
    <lineage>
        <taxon>Eukaryota</taxon>
        <taxon>Metazoa</taxon>
        <taxon>Ecdysozoa</taxon>
        <taxon>Nematoda</taxon>
        <taxon>Chromadorea</taxon>
        <taxon>Rhabditida</taxon>
        <taxon>Rhabditina</taxon>
        <taxon>Rhabditomorpha</taxon>
        <taxon>Rhabditoidea</taxon>
        <taxon>Rhabditidae</taxon>
        <taxon>Mesorhabditinae</taxon>
        <taxon>Mesorhabditis</taxon>
    </lineage>
</organism>
<comment type="subcellular location">
    <subcellularLocation>
        <location evidence="1">Cytoplasm</location>
        <location evidence="1">Cytoskeleton</location>
    </subcellularLocation>
</comment>
<evidence type="ECO:0000313" key="8">
    <source>
        <dbReference type="WBParaSite" id="MBELARI_LOCUS5273"/>
    </source>
</evidence>
<evidence type="ECO:0000256" key="4">
    <source>
        <dbReference type="ARBA" id="ARBA00022490"/>
    </source>
</evidence>
<dbReference type="GO" id="GO:0007052">
    <property type="term" value="P:mitotic spindle organization"/>
    <property type="evidence" value="ECO:0007669"/>
    <property type="project" value="TreeGrafter"/>
</dbReference>
<evidence type="ECO:0000256" key="5">
    <source>
        <dbReference type="ARBA" id="ARBA00023212"/>
    </source>
</evidence>
<dbReference type="AlphaFoldDB" id="A0AAF3FEG8"/>
<dbReference type="GO" id="GO:0070840">
    <property type="term" value="F:dynein complex binding"/>
    <property type="evidence" value="ECO:0007669"/>
    <property type="project" value="TreeGrafter"/>
</dbReference>
<dbReference type="InterPro" id="IPR027777">
    <property type="entry name" value="DCTN6"/>
</dbReference>
<protein>
    <recommendedName>
        <fullName evidence="3">Dynactin subunit 6</fullName>
    </recommendedName>
</protein>
<comment type="function">
    <text evidence="6">Part of the dynactin complex that activates the molecular motor dynein for ultra-processive transport along microtubules.</text>
</comment>
<dbReference type="SUPFAM" id="SSF51161">
    <property type="entry name" value="Trimeric LpxA-like enzymes"/>
    <property type="match status" value="1"/>
</dbReference>
<dbReference type="InterPro" id="IPR011004">
    <property type="entry name" value="Trimer_LpxA-like_sf"/>
</dbReference>
<dbReference type="PANTHER" id="PTHR13072:SF0">
    <property type="entry name" value="DYNACTIN SUBUNIT 6"/>
    <property type="match status" value="1"/>
</dbReference>
<evidence type="ECO:0000256" key="1">
    <source>
        <dbReference type="ARBA" id="ARBA00004245"/>
    </source>
</evidence>
<evidence type="ECO:0000256" key="6">
    <source>
        <dbReference type="ARBA" id="ARBA00034687"/>
    </source>
</evidence>
<keyword evidence="7" id="KW-1185">Reference proteome</keyword>
<evidence type="ECO:0000256" key="2">
    <source>
        <dbReference type="ARBA" id="ARBA00007719"/>
    </source>
</evidence>
<keyword evidence="5" id="KW-0206">Cytoskeleton</keyword>
<accession>A0AAF3FEG8</accession>
<dbReference type="GO" id="GO:0005869">
    <property type="term" value="C:dynactin complex"/>
    <property type="evidence" value="ECO:0007669"/>
    <property type="project" value="InterPro"/>
</dbReference>
<sequence length="168" mass="18118">MEQKKDITILPGDPAALVVETSNLSGKIKFSSGCIVHPTASIKATNGPIEFGESNLIEEQVVIENLSEDPLIIGPNNHFEIGCVIHASSVGKNNVFGVRSIVETGAKITDGCSIGPKCLVKPFEKLSPRTVLCGNLNCERRSNDDPPSIASQMDHLRLVIPKYNKIIK</sequence>
<reference evidence="8" key="1">
    <citation type="submission" date="2024-02" db="UniProtKB">
        <authorList>
            <consortium name="WormBaseParasite"/>
        </authorList>
    </citation>
    <scope>IDENTIFICATION</scope>
</reference>
<proteinExistence type="inferred from homology"/>
<comment type="similarity">
    <text evidence="2">Belongs to the dynactin subunits 5/6 family. Dynactin subunit 6 subfamily.</text>
</comment>
<name>A0AAF3FEG8_9BILA</name>
<keyword evidence="4" id="KW-0963">Cytoplasm</keyword>
<evidence type="ECO:0000256" key="3">
    <source>
        <dbReference type="ARBA" id="ARBA00016573"/>
    </source>
</evidence>
<dbReference type="Proteomes" id="UP000887575">
    <property type="component" value="Unassembled WGS sequence"/>
</dbReference>
<dbReference type="PANTHER" id="PTHR13072">
    <property type="entry name" value="DYNACTIN 6"/>
    <property type="match status" value="1"/>
</dbReference>
<dbReference type="WBParaSite" id="MBELARI_LOCUS5273">
    <property type="protein sequence ID" value="MBELARI_LOCUS5273"/>
    <property type="gene ID" value="MBELARI_LOCUS5273"/>
</dbReference>
<dbReference type="Gene3D" id="2.160.10.10">
    <property type="entry name" value="Hexapeptide repeat proteins"/>
    <property type="match status" value="1"/>
</dbReference>
<evidence type="ECO:0000313" key="7">
    <source>
        <dbReference type="Proteomes" id="UP000887575"/>
    </source>
</evidence>